<name>A0AAV5U6X6_9BILA</name>
<keyword evidence="3" id="KW-1185">Reference proteome</keyword>
<proteinExistence type="predicted"/>
<gene>
    <name evidence="2" type="ORF">PENTCL1PPCAC_24316</name>
</gene>
<dbReference type="EMBL" id="BTSX01000005">
    <property type="protein sequence ID" value="GMT02142.1"/>
    <property type="molecule type" value="Genomic_DNA"/>
</dbReference>
<sequence>PVAPKKKQLSRFIDQLVMENEESTSHNHRYSRACGVCLTEVPRLHGAPSSPHAVTRSVAPARK</sequence>
<protein>
    <submittedName>
        <fullName evidence="2">Uncharacterized protein</fullName>
    </submittedName>
</protein>
<feature type="non-terminal residue" evidence="2">
    <location>
        <position position="1"/>
    </location>
</feature>
<evidence type="ECO:0000256" key="1">
    <source>
        <dbReference type="SAM" id="MobiDB-lite"/>
    </source>
</evidence>
<evidence type="ECO:0000313" key="3">
    <source>
        <dbReference type="Proteomes" id="UP001432027"/>
    </source>
</evidence>
<comment type="caution">
    <text evidence="2">The sequence shown here is derived from an EMBL/GenBank/DDBJ whole genome shotgun (WGS) entry which is preliminary data.</text>
</comment>
<dbReference type="Proteomes" id="UP001432027">
    <property type="component" value="Unassembled WGS sequence"/>
</dbReference>
<evidence type="ECO:0000313" key="2">
    <source>
        <dbReference type="EMBL" id="GMT02142.1"/>
    </source>
</evidence>
<accession>A0AAV5U6X6</accession>
<organism evidence="2 3">
    <name type="scientific">Pristionchus entomophagus</name>
    <dbReference type="NCBI Taxonomy" id="358040"/>
    <lineage>
        <taxon>Eukaryota</taxon>
        <taxon>Metazoa</taxon>
        <taxon>Ecdysozoa</taxon>
        <taxon>Nematoda</taxon>
        <taxon>Chromadorea</taxon>
        <taxon>Rhabditida</taxon>
        <taxon>Rhabditina</taxon>
        <taxon>Diplogasteromorpha</taxon>
        <taxon>Diplogasteroidea</taxon>
        <taxon>Neodiplogasteridae</taxon>
        <taxon>Pristionchus</taxon>
    </lineage>
</organism>
<reference evidence="2" key="1">
    <citation type="submission" date="2023-10" db="EMBL/GenBank/DDBJ databases">
        <title>Genome assembly of Pristionchus species.</title>
        <authorList>
            <person name="Yoshida K."/>
            <person name="Sommer R.J."/>
        </authorList>
    </citation>
    <scope>NUCLEOTIDE SEQUENCE</scope>
    <source>
        <strain evidence="2">RS0144</strain>
    </source>
</reference>
<feature type="region of interest" description="Disordered" evidence="1">
    <location>
        <begin position="44"/>
        <end position="63"/>
    </location>
</feature>
<feature type="non-terminal residue" evidence="2">
    <location>
        <position position="63"/>
    </location>
</feature>
<dbReference type="AlphaFoldDB" id="A0AAV5U6X6"/>